<dbReference type="OrthoDB" id="439917at2759"/>
<dbReference type="PANTHER" id="PTHR46089">
    <property type="entry name" value="ALSIN HOMOLOG"/>
    <property type="match status" value="1"/>
</dbReference>
<dbReference type="Pfam" id="PF02493">
    <property type="entry name" value="MORN"/>
    <property type="match status" value="8"/>
</dbReference>
<feature type="non-terminal residue" evidence="3">
    <location>
        <position position="918"/>
    </location>
</feature>
<reference evidence="3" key="1">
    <citation type="journal article" date="2013" name="Genome Biol. Evol.">
        <title>Punctuated emergences of genetic and phenotypic innovations in eumetazoan, bilaterian, euteleostome, and hominidae ancestors.</title>
        <authorList>
            <person name="Wenger Y."/>
            <person name="Galliot B."/>
        </authorList>
    </citation>
    <scope>NUCLEOTIDE SEQUENCE</scope>
    <source>
        <tissue evidence="3">Whole animals</tissue>
    </source>
</reference>
<sequence>IKRKVLINLIRRNIKKSLEIKQSNIKQSFTLPPIPCPNGTYSDYQGAVRCIVCPSGFHCLYPEDSPQKCIQDDAIIWLDNDGVGGGGGGGAFCCFNKSLNINLLLRTRDMPGIQLSYGFLAVIPGPSRATDTQHFDNLDTQEKLPGTRFEPGTCYLFILSPASFENLLKAPLMRCHVFSDIAKQVASFFKTSSEYDHLQEVYLRWLSFSEKNTKRMISANVTRKYWDEFHKKLTEVLRDPKRRVLKSSKDDPLSLSRASRLSSHSYILCNDVFVHVQISWLKDLNQAIASCLSACSSHSLDVDAVNSQSGLLTAAAAREATYVYVNHLKYKHAHYKGMWLKGYPHGRGKMSWEDGTYYEGEFVHGLFYGYGQMKWPQTALNLMEKTYEGEWFEGMMFGYGKMKYGQFEEYIGHFRDGLRHGHGMLKTLVPKNTLETVYIGDWVNDVKQGYGVLDYVIRGEKYMGMWVNDQRQGYGVVVTVDGVYYEGKFVQNKLVGRGILLSEDETCYEGEFTADMLLNGKGVLTLPNGDFIDGTFFGNWGESIKLNGTFSKFSNPLKPSGIDAGRTNLLESTSFAIDANMKWSSLFQECFSAFGCHDGNKDVDPESAWRCADNAVQKNLGSSIDIRLQVFPHDVFQLKKKNYKDYMKIATNLKELQDFLSKIFDTPGHPLNLLVDGLVDVYRATYVGVGAHRRLLPHAVAEAKSYVSRVFNVLRVLFPDLHDEEFVLLSNDSADGVLETAINSVSLLHPLLLPRLYPPLFTLYALQTEKSDALYTEKLYYLNKRGDIALLSFLGLNRSFWLISEKYLSGNKSSQSIEKERPYVSAIEMLERISTTYSPMGKIEIIRRTFGKIHEAINEHYKGQKKPVLSMDDLFPLFQYIVIRTRVPHLGSEIKFIEDLVDQATLVGEAGHMITTLS</sequence>
<dbReference type="GO" id="GO:0031267">
    <property type="term" value="F:small GTPase binding"/>
    <property type="evidence" value="ECO:0007669"/>
    <property type="project" value="TreeGrafter"/>
</dbReference>
<evidence type="ECO:0000313" key="3">
    <source>
        <dbReference type="EMBL" id="CDG67904.1"/>
    </source>
</evidence>
<dbReference type="PANTHER" id="PTHR46089:SF2">
    <property type="entry name" value="ALSIN HOMOLOG"/>
    <property type="match status" value="1"/>
</dbReference>
<dbReference type="InterPro" id="IPR037191">
    <property type="entry name" value="VPS9_dom_sf"/>
</dbReference>
<gene>
    <name evidence="3" type="primary">ALS2</name>
</gene>
<evidence type="ECO:0000259" key="2">
    <source>
        <dbReference type="PROSITE" id="PS51205"/>
    </source>
</evidence>
<organism evidence="3">
    <name type="scientific">Hydra vulgaris</name>
    <name type="common">Hydra</name>
    <name type="synonym">Hydra attenuata</name>
    <dbReference type="NCBI Taxonomy" id="6087"/>
    <lineage>
        <taxon>Eukaryota</taxon>
        <taxon>Metazoa</taxon>
        <taxon>Cnidaria</taxon>
        <taxon>Hydrozoa</taxon>
        <taxon>Hydroidolina</taxon>
        <taxon>Anthoathecata</taxon>
        <taxon>Aplanulata</taxon>
        <taxon>Hydridae</taxon>
        <taxon>Hydra</taxon>
    </lineage>
</organism>
<dbReference type="GO" id="GO:0005737">
    <property type="term" value="C:cytoplasm"/>
    <property type="evidence" value="ECO:0007669"/>
    <property type="project" value="TreeGrafter"/>
</dbReference>
<dbReference type="GO" id="GO:0005085">
    <property type="term" value="F:guanyl-nucleotide exchange factor activity"/>
    <property type="evidence" value="ECO:0007669"/>
    <property type="project" value="TreeGrafter"/>
</dbReference>
<evidence type="ECO:0000256" key="1">
    <source>
        <dbReference type="ARBA" id="ARBA00022737"/>
    </source>
</evidence>
<dbReference type="Pfam" id="PF02204">
    <property type="entry name" value="VPS9"/>
    <property type="match status" value="1"/>
</dbReference>
<dbReference type="GO" id="GO:0016197">
    <property type="term" value="P:endosomal transport"/>
    <property type="evidence" value="ECO:0007669"/>
    <property type="project" value="TreeGrafter"/>
</dbReference>
<dbReference type="SUPFAM" id="SSF109993">
    <property type="entry name" value="VPS9 domain"/>
    <property type="match status" value="1"/>
</dbReference>
<dbReference type="Gene3D" id="2.20.110.10">
    <property type="entry name" value="Histone H3 K4-specific methyltransferase SET7/9 N-terminal domain"/>
    <property type="match status" value="3"/>
</dbReference>
<dbReference type="SMART" id="SM00698">
    <property type="entry name" value="MORN"/>
    <property type="match status" value="8"/>
</dbReference>
<dbReference type="InterPro" id="IPR003123">
    <property type="entry name" value="VPS9"/>
</dbReference>
<feature type="domain" description="VPS9" evidence="2">
    <location>
        <begin position="784"/>
        <end position="918"/>
    </location>
</feature>
<dbReference type="AlphaFoldDB" id="T2M703"/>
<dbReference type="EMBL" id="HAAD01001672">
    <property type="protein sequence ID" value="CDG67904.1"/>
    <property type="molecule type" value="mRNA"/>
</dbReference>
<feature type="non-terminal residue" evidence="3">
    <location>
        <position position="1"/>
    </location>
</feature>
<dbReference type="Gene3D" id="1.20.1050.80">
    <property type="entry name" value="VPS9 domain"/>
    <property type="match status" value="1"/>
</dbReference>
<protein>
    <submittedName>
        <fullName evidence="3">Alsin</fullName>
    </submittedName>
</protein>
<dbReference type="InterPro" id="IPR051984">
    <property type="entry name" value="Alsin"/>
</dbReference>
<accession>T2M703</accession>
<dbReference type="InterPro" id="IPR003409">
    <property type="entry name" value="MORN"/>
</dbReference>
<dbReference type="SUPFAM" id="SSF82185">
    <property type="entry name" value="Histone H3 K4-specific methyltransferase SET7/9 N-terminal domain"/>
    <property type="match status" value="2"/>
</dbReference>
<keyword evidence="1" id="KW-0677">Repeat</keyword>
<proteinExistence type="evidence at transcript level"/>
<name>T2M703_HYDVU</name>
<dbReference type="PROSITE" id="PS51205">
    <property type="entry name" value="VPS9"/>
    <property type="match status" value="1"/>
</dbReference>